<geneLocation type="plasmid" evidence="1 3">
    <name>unnamed1</name>
</geneLocation>
<dbReference type="AlphaFoldDB" id="A0A9X7TDB8"/>
<accession>A0A9X7TDB8</accession>
<keyword evidence="1" id="KW-0614">Plasmid</keyword>
<dbReference type="EMBL" id="CP040855">
    <property type="protein sequence ID" value="QIA88567.1"/>
    <property type="molecule type" value="Genomic_DNA"/>
</dbReference>
<name>A0A9X7TDB8_LACJH</name>
<evidence type="ECO:0000313" key="2">
    <source>
        <dbReference type="EMBL" id="QIA88580.1"/>
    </source>
</evidence>
<reference evidence="1 3" key="1">
    <citation type="submission" date="2019-06" db="EMBL/GenBank/DDBJ databases">
        <title>Whole genome sequencing of Lactobacillus johnsonii strain G2A.</title>
        <authorList>
            <person name="Conlan S."/>
            <person name="Thomas P.J."/>
            <person name="Mullikin J."/>
            <person name="Singer J."/>
            <person name="Weaver C."/>
            <person name="Segre J.A."/>
        </authorList>
    </citation>
    <scope>NUCLEOTIDE SEQUENCE [LARGE SCALE GENOMIC DNA]</scope>
    <source>
        <strain evidence="1 3">G2A</strain>
        <plasmid evidence="1 3">unnamed1</plasmid>
    </source>
</reference>
<dbReference type="RefSeq" id="WP_163588945.1">
    <property type="nucleotide sequence ID" value="NZ_CP040855.1"/>
</dbReference>
<sequence>MKNLEELFNEIDSNEAWFNKYIKEIDDSTLIKLINCLPSTKNSSKVIKAYKLFDKSIANKLLNLVILSPYTVINGLEKEINKRNLNTASLQS</sequence>
<evidence type="ECO:0000313" key="3">
    <source>
        <dbReference type="Proteomes" id="UP000464749"/>
    </source>
</evidence>
<gene>
    <name evidence="1" type="ORF">FEE39_10010</name>
    <name evidence="2" type="ORF">FEE39_10075</name>
</gene>
<dbReference type="Proteomes" id="UP000464749">
    <property type="component" value="Plasmid unnamed1"/>
</dbReference>
<evidence type="ECO:0000313" key="1">
    <source>
        <dbReference type="EMBL" id="QIA88567.1"/>
    </source>
</evidence>
<organism evidence="1 3">
    <name type="scientific">Lactobacillus johnsonii</name>
    <dbReference type="NCBI Taxonomy" id="33959"/>
    <lineage>
        <taxon>Bacteria</taxon>
        <taxon>Bacillati</taxon>
        <taxon>Bacillota</taxon>
        <taxon>Bacilli</taxon>
        <taxon>Lactobacillales</taxon>
        <taxon>Lactobacillaceae</taxon>
        <taxon>Lactobacillus</taxon>
    </lineage>
</organism>
<dbReference type="EMBL" id="CP040855">
    <property type="protein sequence ID" value="QIA88580.1"/>
    <property type="molecule type" value="Genomic_DNA"/>
</dbReference>
<protein>
    <submittedName>
        <fullName evidence="1">Uncharacterized protein</fullName>
    </submittedName>
</protein>
<proteinExistence type="predicted"/>